<evidence type="ECO:0000313" key="7">
    <source>
        <dbReference type="Proteomes" id="UP000000689"/>
    </source>
</evidence>
<dbReference type="GO" id="GO:0006355">
    <property type="term" value="P:regulation of DNA-templated transcription"/>
    <property type="evidence" value="ECO:0007669"/>
    <property type="project" value="EnsemblFungi"/>
</dbReference>
<sequence>MSYDGIKSKSIAASSNVIRIPPILDMSFLNDTSNNRIDEAQDKLLHDPTLVENYSDVLKTKPESRFIKSSDDDSSSAAGSVVLTPTASSDISPSKLQRSSILSTSSSRYSMQANIKEDKETTNVNESHQPAGYDPIMEEEDKIEEEHIETSNIDREESDSDEDNNRNDYDYSDSDFEDNLEQRLHKLNSSLSDNNTDDELHPEQYTNDLERTHSQLHETLHDNDDDDVYKDLELALSADEDEENESDEEGMEEEYQPLPPPQELDPEKLYALYAFKGPDSSHCQLEQDEACILLNDQDSYWWLIKRCNDGKIGFAPAEILETFPERLARLNCWKNENMSSRSLDLTTSDNVVAADTLTVKESPNEHLNKDPELEKKDTKLSESSREVNKDALSILKAYKKGNKSVSFNDVISYADRFIEEHNTENEINEELSGVTHHDEFSQERLDFNDDISDTVSDVSFTTGNASPLNIKKTRQPVEEVKRIPSAFAENNSDEDIESTEKLSLTEDIHAGLTDQDKQDGKPESKDDLKKIFEAPVLPFGSTASATDKIQNSTSDYSISSIGEFSPSSSERTEDSPNMPSGEFSKPSSAAVIPTLRAVQDISKFVKNEDGIDTNSIEKTLIEGDGENKSEADIDAASLTSSDIDNDHAEAMLDADICEQNSKSSLVSSTSEGIFMDSQKAQSTTSINSTFSMAKEKLDLNTNRQDIVEKALAIDDSEPHEIIKNLYNPLFNKMDDLLQQLDKIIQS</sequence>
<dbReference type="GO" id="GO:0008104">
    <property type="term" value="P:intracellular protein localization"/>
    <property type="evidence" value="ECO:0007669"/>
    <property type="project" value="TreeGrafter"/>
</dbReference>
<feature type="region of interest" description="Disordered" evidence="3">
    <location>
        <begin position="358"/>
        <end position="382"/>
    </location>
</feature>
<dbReference type="GO" id="GO:0001100">
    <property type="term" value="P:negative regulation of exit from mitosis"/>
    <property type="evidence" value="ECO:0007669"/>
    <property type="project" value="EnsemblFungi"/>
</dbReference>
<dbReference type="GO" id="GO:0030837">
    <property type="term" value="P:negative regulation of actin filament polymerization"/>
    <property type="evidence" value="ECO:0007669"/>
    <property type="project" value="EnsemblFungi"/>
</dbReference>
<dbReference type="GO" id="GO:0051286">
    <property type="term" value="C:cell tip"/>
    <property type="evidence" value="ECO:0007669"/>
    <property type="project" value="TreeGrafter"/>
</dbReference>
<dbReference type="InterPro" id="IPR053039">
    <property type="entry name" value="Polarity_Bud-Selection_Reg"/>
</dbReference>
<dbReference type="OrthoDB" id="196165at2759"/>
<evidence type="ECO:0000256" key="3">
    <source>
        <dbReference type="SAM" id="MobiDB-lite"/>
    </source>
</evidence>
<feature type="compositionally biased region" description="Low complexity" evidence="3">
    <location>
        <begin position="557"/>
        <end position="569"/>
    </location>
</feature>
<dbReference type="SUPFAM" id="SSF50044">
    <property type="entry name" value="SH3-domain"/>
    <property type="match status" value="1"/>
</dbReference>
<feature type="region of interest" description="Disordered" evidence="3">
    <location>
        <begin position="239"/>
        <end position="260"/>
    </location>
</feature>
<reference evidence="6 7" key="1">
    <citation type="journal article" date="2011" name="Proc. Natl. Acad. Sci. U.S.A.">
        <title>Evolutionary erosion of yeast sex chromosomes by mating-type switching accidents.</title>
        <authorList>
            <person name="Gordon J.L."/>
            <person name="Armisen D."/>
            <person name="Proux-Wera E."/>
            <person name="Oheigeartaigh S.S."/>
            <person name="Byrne K.P."/>
            <person name="Wolfe K.H."/>
        </authorList>
    </citation>
    <scope>NUCLEOTIDE SEQUENCE [LARGE SCALE GENOMIC DNA]</scope>
    <source>
        <strain evidence="7">ATCC 10597 / BCRC 20456 / CBS 421 / NBRC 0211 / NRRL Y-12639</strain>
    </source>
</reference>
<dbReference type="SMART" id="SM00326">
    <property type="entry name" value="SH3"/>
    <property type="match status" value="1"/>
</dbReference>
<dbReference type="GO" id="GO:0060627">
    <property type="term" value="P:regulation of vesicle-mediated transport"/>
    <property type="evidence" value="ECO:0007669"/>
    <property type="project" value="EnsemblFungi"/>
</dbReference>
<dbReference type="GO" id="GO:0090337">
    <property type="term" value="P:regulation of formin-nucleated actin cable assembly"/>
    <property type="evidence" value="ECO:0007669"/>
    <property type="project" value="EnsemblFungi"/>
</dbReference>
<dbReference type="RefSeq" id="XP_003671196.2">
    <property type="nucleotide sequence ID" value="XM_003671148.2"/>
</dbReference>
<keyword evidence="7" id="KW-1185">Reference proteome</keyword>
<feature type="region of interest" description="Disordered" evidence="3">
    <location>
        <begin position="65"/>
        <end position="202"/>
    </location>
</feature>
<feature type="compositionally biased region" description="Acidic residues" evidence="3">
    <location>
        <begin position="170"/>
        <end position="179"/>
    </location>
</feature>
<feature type="compositionally biased region" description="Polar residues" evidence="3">
    <location>
        <begin position="83"/>
        <end position="92"/>
    </location>
</feature>
<evidence type="ECO:0000259" key="4">
    <source>
        <dbReference type="PROSITE" id="PS50002"/>
    </source>
</evidence>
<organism evidence="6 7">
    <name type="scientific">Naumovozyma dairenensis (strain ATCC 10597 / BCRC 20456 / CBS 421 / NBRC 0211 / NRRL Y-12639)</name>
    <name type="common">Saccharomyces dairenensis</name>
    <dbReference type="NCBI Taxonomy" id="1071378"/>
    <lineage>
        <taxon>Eukaryota</taxon>
        <taxon>Fungi</taxon>
        <taxon>Dikarya</taxon>
        <taxon>Ascomycota</taxon>
        <taxon>Saccharomycotina</taxon>
        <taxon>Saccharomycetes</taxon>
        <taxon>Saccharomycetales</taxon>
        <taxon>Saccharomycetaceae</taxon>
        <taxon>Naumovozyma</taxon>
    </lineage>
</organism>
<dbReference type="GO" id="GO:1990615">
    <property type="term" value="C:Kelch-containing formin regulatory complex"/>
    <property type="evidence" value="ECO:0007669"/>
    <property type="project" value="EnsemblFungi"/>
</dbReference>
<dbReference type="GO" id="GO:0032465">
    <property type="term" value="P:regulation of cytokinesis"/>
    <property type="evidence" value="ECO:0007669"/>
    <property type="project" value="EnsemblFungi"/>
</dbReference>
<dbReference type="HOGENOM" id="CLU_024078_0_0_1"/>
<accession>G0WDU2</accession>
<dbReference type="PANTHER" id="PTHR47775">
    <property type="entry name" value="BUD SITE SELECTION PROTEIN 14"/>
    <property type="match status" value="1"/>
</dbReference>
<dbReference type="GO" id="GO:0015630">
    <property type="term" value="C:microtubule cytoskeleton"/>
    <property type="evidence" value="ECO:0007669"/>
    <property type="project" value="TreeGrafter"/>
</dbReference>
<dbReference type="GO" id="GO:1905047">
    <property type="term" value="P:mitotic spindle pole body organization"/>
    <property type="evidence" value="ECO:0007669"/>
    <property type="project" value="EnsemblFungi"/>
</dbReference>
<dbReference type="InterPro" id="IPR001452">
    <property type="entry name" value="SH3_domain"/>
</dbReference>
<dbReference type="PROSITE" id="PS50002">
    <property type="entry name" value="SH3"/>
    <property type="match status" value="1"/>
</dbReference>
<protein>
    <recommendedName>
        <fullName evidence="8">SH3 domain-containing protein</fullName>
    </recommendedName>
</protein>
<dbReference type="PANTHER" id="PTHR47775:SF1">
    <property type="entry name" value="BUD SITE SELECTION PROTEIN 14"/>
    <property type="match status" value="1"/>
</dbReference>
<dbReference type="AlphaFoldDB" id="G0WDU2"/>
<dbReference type="InterPro" id="IPR000253">
    <property type="entry name" value="FHA_dom"/>
</dbReference>
<feature type="compositionally biased region" description="Low complexity" evidence="3">
    <location>
        <begin position="94"/>
        <end position="110"/>
    </location>
</feature>
<dbReference type="Gene3D" id="2.30.30.40">
    <property type="entry name" value="SH3 Domains"/>
    <property type="match status" value="1"/>
</dbReference>
<dbReference type="KEGG" id="ndi:NDAI_0G01770"/>
<dbReference type="InterPro" id="IPR036028">
    <property type="entry name" value="SH3-like_dom_sf"/>
</dbReference>
<evidence type="ECO:0000256" key="2">
    <source>
        <dbReference type="PROSITE-ProRule" id="PRU00192"/>
    </source>
</evidence>
<dbReference type="GO" id="GO:0008360">
    <property type="term" value="P:regulation of cell shape"/>
    <property type="evidence" value="ECO:0007669"/>
    <property type="project" value="EnsemblFungi"/>
</dbReference>
<feature type="domain" description="FHA" evidence="5">
    <location>
        <begin position="625"/>
        <end position="680"/>
    </location>
</feature>
<dbReference type="GO" id="GO:0019888">
    <property type="term" value="F:protein phosphatase regulator activity"/>
    <property type="evidence" value="ECO:0007669"/>
    <property type="project" value="EnsemblFungi"/>
</dbReference>
<feature type="compositionally biased region" description="Basic and acidic residues" evidence="3">
    <location>
        <begin position="362"/>
        <end position="382"/>
    </location>
</feature>
<dbReference type="GO" id="GO:0032880">
    <property type="term" value="P:regulation of protein localization"/>
    <property type="evidence" value="ECO:0007669"/>
    <property type="project" value="EnsemblFungi"/>
</dbReference>
<dbReference type="Proteomes" id="UP000000689">
    <property type="component" value="Chromosome 7"/>
</dbReference>
<dbReference type="PROSITE" id="PS50006">
    <property type="entry name" value="FHA_DOMAIN"/>
    <property type="match status" value="1"/>
</dbReference>
<dbReference type="OMA" id="NCWKNEN"/>
<dbReference type="STRING" id="1071378.G0WDU2"/>
<evidence type="ECO:0000313" key="6">
    <source>
        <dbReference type="EMBL" id="CCD25953.2"/>
    </source>
</evidence>
<dbReference type="GO" id="GO:0005934">
    <property type="term" value="C:cellular bud tip"/>
    <property type="evidence" value="ECO:0007669"/>
    <property type="project" value="EnsemblFungi"/>
</dbReference>
<proteinExistence type="predicted"/>
<dbReference type="GeneID" id="11497349"/>
<gene>
    <name evidence="6" type="primary">NDAI0G01770</name>
    <name evidence="6" type="ordered locus">NDAI_0G01770</name>
</gene>
<feature type="compositionally biased region" description="Basic and acidic residues" evidence="3">
    <location>
        <begin position="144"/>
        <end position="155"/>
    </location>
</feature>
<feature type="compositionally biased region" description="Acidic residues" evidence="3">
    <location>
        <begin position="239"/>
        <end position="255"/>
    </location>
</feature>
<dbReference type="GO" id="GO:0000131">
    <property type="term" value="C:incipient cellular bud site"/>
    <property type="evidence" value="ECO:0007669"/>
    <property type="project" value="EnsemblFungi"/>
</dbReference>
<dbReference type="eggNOG" id="ENOG502R17J">
    <property type="taxonomic scope" value="Eukaryota"/>
</dbReference>
<dbReference type="EMBL" id="HE580273">
    <property type="protein sequence ID" value="CCD25953.2"/>
    <property type="molecule type" value="Genomic_DNA"/>
</dbReference>
<evidence type="ECO:0000259" key="5">
    <source>
        <dbReference type="PROSITE" id="PS50006"/>
    </source>
</evidence>
<evidence type="ECO:0008006" key="8">
    <source>
        <dbReference type="Google" id="ProtNLM"/>
    </source>
</evidence>
<dbReference type="Pfam" id="PF00018">
    <property type="entry name" value="SH3_1"/>
    <property type="match status" value="1"/>
</dbReference>
<name>G0WDU2_NAUDC</name>
<evidence type="ECO:0000256" key="1">
    <source>
        <dbReference type="ARBA" id="ARBA00022443"/>
    </source>
</evidence>
<feature type="region of interest" description="Disordered" evidence="3">
    <location>
        <begin position="557"/>
        <end position="588"/>
    </location>
</feature>
<dbReference type="GO" id="GO:0030950">
    <property type="term" value="P:establishment or maintenance of actin cytoskeleton polarity"/>
    <property type="evidence" value="ECO:0007669"/>
    <property type="project" value="TreeGrafter"/>
</dbReference>
<dbReference type="GO" id="GO:0000164">
    <property type="term" value="C:protein phosphatase type 1 complex"/>
    <property type="evidence" value="ECO:0007669"/>
    <property type="project" value="EnsemblFungi"/>
</dbReference>
<dbReference type="GO" id="GO:0005935">
    <property type="term" value="C:cellular bud neck"/>
    <property type="evidence" value="ECO:0007669"/>
    <property type="project" value="EnsemblFungi"/>
</dbReference>
<feature type="domain" description="SH3" evidence="4">
    <location>
        <begin position="264"/>
        <end position="325"/>
    </location>
</feature>
<keyword evidence="1 2" id="KW-0728">SH3 domain</keyword>